<dbReference type="InterPro" id="IPR036909">
    <property type="entry name" value="Cyt_c-like_dom_sf"/>
</dbReference>
<gene>
    <name evidence="7" type="ORF">RSOLAG1IB_06180</name>
</gene>
<evidence type="ECO:0000259" key="6">
    <source>
        <dbReference type="PROSITE" id="PS51007"/>
    </source>
</evidence>
<evidence type="ECO:0000256" key="1">
    <source>
        <dbReference type="ARBA" id="ARBA00022617"/>
    </source>
</evidence>
<evidence type="ECO:0000313" key="7">
    <source>
        <dbReference type="EMBL" id="CEL53214.1"/>
    </source>
</evidence>
<dbReference type="GO" id="GO:0046872">
    <property type="term" value="F:metal ion binding"/>
    <property type="evidence" value="ECO:0007669"/>
    <property type="project" value="UniProtKB-KW"/>
</dbReference>
<evidence type="ECO:0000256" key="5">
    <source>
        <dbReference type="PROSITE-ProRule" id="PRU00433"/>
    </source>
</evidence>
<reference evidence="7 8" key="1">
    <citation type="submission" date="2014-11" db="EMBL/GenBank/DDBJ databases">
        <authorList>
            <person name="Wibberg Daniel"/>
        </authorList>
    </citation>
    <scope>NUCLEOTIDE SEQUENCE [LARGE SCALE GENOMIC DNA]</scope>
    <source>
        <strain evidence="7">Rhizoctonia solani AG1-IB 7/3/14</strain>
    </source>
</reference>
<keyword evidence="8" id="KW-1185">Reference proteome</keyword>
<evidence type="ECO:0000256" key="2">
    <source>
        <dbReference type="ARBA" id="ARBA00022660"/>
    </source>
</evidence>
<protein>
    <recommendedName>
        <fullName evidence="6">Cytochrome c domain-containing protein</fullName>
    </recommendedName>
</protein>
<dbReference type="Proteomes" id="UP000059188">
    <property type="component" value="Unassembled WGS sequence"/>
</dbReference>
<dbReference type="Gene3D" id="1.10.760.10">
    <property type="entry name" value="Cytochrome c-like domain"/>
    <property type="match status" value="1"/>
</dbReference>
<keyword evidence="1 5" id="KW-0349">Heme</keyword>
<dbReference type="AlphaFoldDB" id="A0A0B7F8J8"/>
<keyword evidence="2" id="KW-0813">Transport</keyword>
<evidence type="ECO:0000256" key="4">
    <source>
        <dbReference type="ARBA" id="ARBA00023004"/>
    </source>
</evidence>
<dbReference type="GO" id="GO:0009055">
    <property type="term" value="F:electron transfer activity"/>
    <property type="evidence" value="ECO:0007669"/>
    <property type="project" value="InterPro"/>
</dbReference>
<evidence type="ECO:0000256" key="3">
    <source>
        <dbReference type="ARBA" id="ARBA00022723"/>
    </source>
</evidence>
<dbReference type="InterPro" id="IPR009056">
    <property type="entry name" value="Cyt_c-like_dom"/>
</dbReference>
<dbReference type="Pfam" id="PF00034">
    <property type="entry name" value="Cytochrom_C"/>
    <property type="match status" value="1"/>
</dbReference>
<accession>A0A0B7F8J8</accession>
<keyword evidence="4 5" id="KW-0408">Iron</keyword>
<dbReference type="GO" id="GO:0020037">
    <property type="term" value="F:heme binding"/>
    <property type="evidence" value="ECO:0007669"/>
    <property type="project" value="InterPro"/>
</dbReference>
<dbReference type="SUPFAM" id="SSF46626">
    <property type="entry name" value="Cytochrome c"/>
    <property type="match status" value="1"/>
</dbReference>
<keyword evidence="2" id="KW-0679">Respiratory chain</keyword>
<evidence type="ECO:0000313" key="8">
    <source>
        <dbReference type="Proteomes" id="UP000059188"/>
    </source>
</evidence>
<keyword evidence="3 5" id="KW-0479">Metal-binding</keyword>
<name>A0A0B7F8J8_THACB</name>
<keyword evidence="2" id="KW-0249">Electron transport</keyword>
<sequence length="165" mass="18753">MVRRATLSSSYAEKEYQNGADLFVKRCISCHSISSSASTPAAQPTRARRGSVLVGPPLSDLHEYYEKDIKKIRSIEPNDIEVTIHWNRKKLHQHLQNNSELPGNSCQPTKLGQLSEDQRDELITFIKHGFPSDKFKPRPETFTTVQPGIEGVKEPKKSIWSSFKF</sequence>
<feature type="domain" description="Cytochrome c" evidence="6">
    <location>
        <begin position="14"/>
        <end position="130"/>
    </location>
</feature>
<dbReference type="EMBL" id="LN679111">
    <property type="protein sequence ID" value="CEL53214.1"/>
    <property type="molecule type" value="Genomic_DNA"/>
</dbReference>
<dbReference type="PROSITE" id="PS51007">
    <property type="entry name" value="CYTC"/>
    <property type="match status" value="1"/>
</dbReference>
<organism evidence="7 8">
    <name type="scientific">Thanatephorus cucumeris (strain AG1-IB / isolate 7/3/14)</name>
    <name type="common">Lettuce bottom rot fungus</name>
    <name type="synonym">Rhizoctonia solani</name>
    <dbReference type="NCBI Taxonomy" id="1108050"/>
    <lineage>
        <taxon>Eukaryota</taxon>
        <taxon>Fungi</taxon>
        <taxon>Dikarya</taxon>
        <taxon>Basidiomycota</taxon>
        <taxon>Agaricomycotina</taxon>
        <taxon>Agaricomycetes</taxon>
        <taxon>Cantharellales</taxon>
        <taxon>Ceratobasidiaceae</taxon>
        <taxon>Rhizoctonia</taxon>
        <taxon>Rhizoctonia solani AG-1</taxon>
    </lineage>
</organism>
<proteinExistence type="predicted"/>